<dbReference type="EMBL" id="JANAKD010000509">
    <property type="protein sequence ID" value="KAJ3493232.1"/>
    <property type="molecule type" value="Genomic_DNA"/>
</dbReference>
<evidence type="ECO:0000313" key="2">
    <source>
        <dbReference type="Proteomes" id="UP001148737"/>
    </source>
</evidence>
<reference evidence="1" key="1">
    <citation type="submission" date="2022-07" db="EMBL/GenBank/DDBJ databases">
        <title>Genome Sequence of Lecanicillium saksenae.</title>
        <authorList>
            <person name="Buettner E."/>
        </authorList>
    </citation>
    <scope>NUCLEOTIDE SEQUENCE</scope>
    <source>
        <strain evidence="1">VT-O1</strain>
    </source>
</reference>
<comment type="caution">
    <text evidence="1">The sequence shown here is derived from an EMBL/GenBank/DDBJ whole genome shotgun (WGS) entry which is preliminary data.</text>
</comment>
<gene>
    <name evidence="1" type="ORF">NLG97_g4865</name>
</gene>
<accession>A0ACC1QVR3</accession>
<organism evidence="1 2">
    <name type="scientific">Lecanicillium saksenae</name>
    <dbReference type="NCBI Taxonomy" id="468837"/>
    <lineage>
        <taxon>Eukaryota</taxon>
        <taxon>Fungi</taxon>
        <taxon>Dikarya</taxon>
        <taxon>Ascomycota</taxon>
        <taxon>Pezizomycotina</taxon>
        <taxon>Sordariomycetes</taxon>
        <taxon>Hypocreomycetidae</taxon>
        <taxon>Hypocreales</taxon>
        <taxon>Cordycipitaceae</taxon>
        <taxon>Lecanicillium</taxon>
    </lineage>
</organism>
<keyword evidence="2" id="KW-1185">Reference proteome</keyword>
<protein>
    <submittedName>
        <fullName evidence="1">Uncharacterized protein</fullName>
    </submittedName>
</protein>
<name>A0ACC1QVR3_9HYPO</name>
<proteinExistence type="predicted"/>
<dbReference type="Proteomes" id="UP001148737">
    <property type="component" value="Unassembled WGS sequence"/>
</dbReference>
<evidence type="ECO:0000313" key="1">
    <source>
        <dbReference type="EMBL" id="KAJ3493232.1"/>
    </source>
</evidence>
<sequence length="688" mass="76893">MSMQSTRGAARRQAKRPRALSAATDPAAPSRPPKKKSIACHAQKIRCSGGMPCAKCQSGGYGEQCRYVSRDRMVRVSESYLEQLRSDSQELHERRTRTENESDERAVANVARQTQAYSSKSPNTLPSEISMSDSHSDPILPIHIGETAGTVFAARVCQCLTGSDTSTHPLRWNYVDESDLAAFLKQDITWPKITQAKILVQTALTNTNPAFHVALRKDTFQLLDEVYRKKRFNNASIKSKYFALFALGQLYSAFPSVQNSHVPGSAYFAHALSLMRIPPERPSMMHLETMLSVALFYQHLNRFHSAYLLVGNALRLGLSFRLNHNTSNSGLSAVESEHRVRLWWSIYTMDRFWGLKSGLPVQINDDDIYLGLPTNLALDSDRDQFSDPALQIACIRLARLAGNISQDLYRPSTAAETFIQREQKLLVRSREWIEELPDNLKLLPGGISPKTTTVMHLQFNYCIMLAISPALLHMLSTQHDTSPNAFQESAALAMIWETGVHAAKHSLALCVECWTTGAIGMFSYDFPTFLFTAALALLVCSFLQTKRLESSEAIDTAKEILSSLRQSGNLSARDFLDHLSFVINCFEQASQQATSKVDQQHNNSTVFPHGSGHQFNPTSFDTELHAIGNFSTSISDTNSITMQTAFSQASMQTFLGQDGMMLQADDSLNFLNDPVVSFWWLEKPLYTE</sequence>